<proteinExistence type="inferred from homology"/>
<accession>A0AAD2JNL6</accession>
<dbReference type="Gene3D" id="1.10.510.10">
    <property type="entry name" value="Transferase(Phosphotransferase) domain 1"/>
    <property type="match status" value="1"/>
</dbReference>
<keyword evidence="2" id="KW-0808">Transferase</keyword>
<dbReference type="InterPro" id="IPR000719">
    <property type="entry name" value="Prot_kinase_dom"/>
</dbReference>
<feature type="binding site" evidence="6">
    <location>
        <position position="53"/>
    </location>
    <ligand>
        <name>ATP</name>
        <dbReference type="ChEBI" id="CHEBI:30616"/>
    </ligand>
</feature>
<dbReference type="AlphaFoldDB" id="A0AAD2JNL6"/>
<evidence type="ECO:0000313" key="9">
    <source>
        <dbReference type="EMBL" id="CAJ1966640.1"/>
    </source>
</evidence>
<keyword evidence="1 7" id="KW-0723">Serine/threonine-protein kinase</keyword>
<comment type="similarity">
    <text evidence="7">Belongs to the protein kinase superfamily.</text>
</comment>
<keyword evidence="5 6" id="KW-0067">ATP-binding</keyword>
<evidence type="ECO:0000256" key="6">
    <source>
        <dbReference type="PROSITE-ProRule" id="PRU10141"/>
    </source>
</evidence>
<dbReference type="Pfam" id="PF00069">
    <property type="entry name" value="Pkinase"/>
    <property type="match status" value="1"/>
</dbReference>
<reference evidence="9" key="1">
    <citation type="submission" date="2023-08" db="EMBL/GenBank/DDBJ databases">
        <authorList>
            <person name="Audoor S."/>
            <person name="Bilcke G."/>
        </authorList>
    </citation>
    <scope>NUCLEOTIDE SEQUENCE</scope>
</reference>
<dbReference type="SMART" id="SM00220">
    <property type="entry name" value="S_TKc"/>
    <property type="match status" value="1"/>
</dbReference>
<evidence type="ECO:0000256" key="5">
    <source>
        <dbReference type="ARBA" id="ARBA00022840"/>
    </source>
</evidence>
<name>A0AAD2JNL6_9STRA</name>
<dbReference type="InterPro" id="IPR011009">
    <property type="entry name" value="Kinase-like_dom_sf"/>
</dbReference>
<dbReference type="Gene3D" id="6.10.140.620">
    <property type="match status" value="1"/>
</dbReference>
<evidence type="ECO:0000256" key="7">
    <source>
        <dbReference type="RuleBase" id="RU000304"/>
    </source>
</evidence>
<dbReference type="PROSITE" id="PS00108">
    <property type="entry name" value="PROTEIN_KINASE_ST"/>
    <property type="match status" value="1"/>
</dbReference>
<evidence type="ECO:0000313" key="10">
    <source>
        <dbReference type="Proteomes" id="UP001295423"/>
    </source>
</evidence>
<dbReference type="Gene3D" id="3.30.200.20">
    <property type="entry name" value="Phosphorylase Kinase, domain 1"/>
    <property type="match status" value="1"/>
</dbReference>
<dbReference type="SUPFAM" id="SSF56112">
    <property type="entry name" value="Protein kinase-like (PK-like)"/>
    <property type="match status" value="1"/>
</dbReference>
<protein>
    <recommendedName>
        <fullName evidence="8">Protein kinase domain-containing protein</fullName>
    </recommendedName>
</protein>
<dbReference type="InterPro" id="IPR017441">
    <property type="entry name" value="Protein_kinase_ATP_BS"/>
</dbReference>
<dbReference type="InterPro" id="IPR008271">
    <property type="entry name" value="Ser/Thr_kinase_AS"/>
</dbReference>
<dbReference type="EMBL" id="CAKOGP040002306">
    <property type="protein sequence ID" value="CAJ1966640.1"/>
    <property type="molecule type" value="Genomic_DNA"/>
</dbReference>
<organism evidence="9 10">
    <name type="scientific">Cylindrotheca closterium</name>
    <dbReference type="NCBI Taxonomy" id="2856"/>
    <lineage>
        <taxon>Eukaryota</taxon>
        <taxon>Sar</taxon>
        <taxon>Stramenopiles</taxon>
        <taxon>Ochrophyta</taxon>
        <taxon>Bacillariophyta</taxon>
        <taxon>Bacillariophyceae</taxon>
        <taxon>Bacillariophycidae</taxon>
        <taxon>Bacillariales</taxon>
        <taxon>Bacillariaceae</taxon>
        <taxon>Cylindrotheca</taxon>
    </lineage>
</organism>
<keyword evidence="3 6" id="KW-0547">Nucleotide-binding</keyword>
<gene>
    <name evidence="9" type="ORF">CYCCA115_LOCUS22225</name>
</gene>
<dbReference type="PROSITE" id="PS00107">
    <property type="entry name" value="PROTEIN_KINASE_ATP"/>
    <property type="match status" value="1"/>
</dbReference>
<evidence type="ECO:0000256" key="2">
    <source>
        <dbReference type="ARBA" id="ARBA00022679"/>
    </source>
</evidence>
<feature type="domain" description="Protein kinase" evidence="8">
    <location>
        <begin position="23"/>
        <end position="281"/>
    </location>
</feature>
<comment type="caution">
    <text evidence="9">The sequence shown here is derived from an EMBL/GenBank/DDBJ whole genome shotgun (WGS) entry which is preliminary data.</text>
</comment>
<evidence type="ECO:0000256" key="1">
    <source>
        <dbReference type="ARBA" id="ARBA00022527"/>
    </source>
</evidence>
<evidence type="ECO:0000256" key="4">
    <source>
        <dbReference type="ARBA" id="ARBA00022777"/>
    </source>
</evidence>
<dbReference type="PANTHER" id="PTHR24347">
    <property type="entry name" value="SERINE/THREONINE-PROTEIN KINASE"/>
    <property type="match status" value="1"/>
</dbReference>
<dbReference type="PROSITE" id="PS50011">
    <property type="entry name" value="PROTEIN_KINASE_DOM"/>
    <property type="match status" value="1"/>
</dbReference>
<keyword evidence="10" id="KW-1185">Reference proteome</keyword>
<dbReference type="GO" id="GO:0005524">
    <property type="term" value="F:ATP binding"/>
    <property type="evidence" value="ECO:0007669"/>
    <property type="project" value="UniProtKB-UniRule"/>
</dbReference>
<evidence type="ECO:0000256" key="3">
    <source>
        <dbReference type="ARBA" id="ARBA00022741"/>
    </source>
</evidence>
<dbReference type="GO" id="GO:0004674">
    <property type="term" value="F:protein serine/threonine kinase activity"/>
    <property type="evidence" value="ECO:0007669"/>
    <property type="project" value="UniProtKB-KW"/>
</dbReference>
<evidence type="ECO:0000259" key="8">
    <source>
        <dbReference type="PROSITE" id="PS50011"/>
    </source>
</evidence>
<dbReference type="CDD" id="cd05117">
    <property type="entry name" value="STKc_CAMK"/>
    <property type="match status" value="1"/>
</dbReference>
<keyword evidence="4" id="KW-0418">Kinase</keyword>
<sequence length="331" mass="37382">MSSKSSKSKPPNSSKGQRFDELYRLKGVLGTGAFSTVREGFHRSKNGASYAVKCVNRKKLSEEDEAALLDEVSILMEMNHDHIIRLYDFFTEPSTYYLVLEQMTGGELFDRIVAKAYYNEKEARDTCKIILDAVGYMHYNSVAHRDLKPENLLLQSKDDDSAVKIADFGFAKKVQEECSLSTQCGTPGYVAPEILEGTPYDQRADMWSVGVILYILLGGYPPFIESTQRDLFRKIRRGEYEFHEEYWGTVSEEAKSLISSLLTVDPKKRLDAKEALENSWIKGDDASLAQKDLGVNLQEFKKFNAKRKFKAAVSTVIAVNKLNSLGLSLMM</sequence>
<dbReference type="Proteomes" id="UP001295423">
    <property type="component" value="Unassembled WGS sequence"/>
</dbReference>
<dbReference type="FunFam" id="1.10.510.10:FF:000026">
    <property type="entry name" value="Calcium/calmodulin-dependent protein kinase type 1"/>
    <property type="match status" value="1"/>
</dbReference>